<dbReference type="AlphaFoldDB" id="A0A437J488"/>
<dbReference type="InterPro" id="IPR036663">
    <property type="entry name" value="Fumarylacetoacetase_C_sf"/>
</dbReference>
<dbReference type="Pfam" id="PF01557">
    <property type="entry name" value="FAA_hydrolase"/>
    <property type="match status" value="1"/>
</dbReference>
<dbReference type="GO" id="GO:0018773">
    <property type="term" value="F:acetylpyruvate hydrolase activity"/>
    <property type="evidence" value="ECO:0007669"/>
    <property type="project" value="TreeGrafter"/>
</dbReference>
<dbReference type="Proteomes" id="UP000282977">
    <property type="component" value="Unassembled WGS sequence"/>
</dbReference>
<dbReference type="RefSeq" id="WP_127691772.1">
    <property type="nucleotide sequence ID" value="NZ_RZUL01000007.1"/>
</dbReference>
<keyword evidence="3" id="KW-0378">Hydrolase</keyword>
<evidence type="ECO:0000313" key="3">
    <source>
        <dbReference type="EMBL" id="RVT39408.1"/>
    </source>
</evidence>
<sequence length="233" mass="25837">MSELCFELPPSPTLTIEESDKCFPVNRIYCVGKNYAAHAREMGRDEREPPFFFMKPANAAVDAAHPIELEYPPQTSNFHYELELVAVLGAPLRNATQEEAIEAIFGYAVGLDMTRRDLQLEAREKGRPWELGKSFSRSAPIGAIRQAKEWPDSQIVLTVNGEARQESRTSMMLWGVAESLAFLSQFDTLEPGDVLMTGTPAGVGPVTPGDKMVGTISQLRPIEVLITEPNQDR</sequence>
<protein>
    <submittedName>
        <fullName evidence="3">FAA hydrolase family protein</fullName>
    </submittedName>
</protein>
<dbReference type="EMBL" id="RZUL01000007">
    <property type="protein sequence ID" value="RVT39408.1"/>
    <property type="molecule type" value="Genomic_DNA"/>
</dbReference>
<dbReference type="InterPro" id="IPR011234">
    <property type="entry name" value="Fumarylacetoacetase-like_C"/>
</dbReference>
<comment type="caution">
    <text evidence="3">The sequence shown here is derived from an EMBL/GenBank/DDBJ whole genome shotgun (WGS) entry which is preliminary data.</text>
</comment>
<keyword evidence="1" id="KW-0479">Metal-binding</keyword>
<accession>A0A437J488</accession>
<dbReference type="OrthoDB" id="5197601at2"/>
<evidence type="ECO:0000256" key="1">
    <source>
        <dbReference type="ARBA" id="ARBA00022723"/>
    </source>
</evidence>
<dbReference type="SUPFAM" id="SSF56529">
    <property type="entry name" value="FAH"/>
    <property type="match status" value="1"/>
</dbReference>
<proteinExistence type="predicted"/>
<keyword evidence="4" id="KW-1185">Reference proteome</keyword>
<dbReference type="Gene3D" id="3.90.850.10">
    <property type="entry name" value="Fumarylacetoacetase-like, C-terminal domain"/>
    <property type="match status" value="1"/>
</dbReference>
<gene>
    <name evidence="3" type="ORF">ENE74_15245</name>
</gene>
<dbReference type="PANTHER" id="PTHR11820">
    <property type="entry name" value="ACYLPYRUVASE"/>
    <property type="match status" value="1"/>
</dbReference>
<organism evidence="3 4">
    <name type="scientific">Sphingobium algorifonticola</name>
    <dbReference type="NCBI Taxonomy" id="2008318"/>
    <lineage>
        <taxon>Bacteria</taxon>
        <taxon>Pseudomonadati</taxon>
        <taxon>Pseudomonadota</taxon>
        <taxon>Alphaproteobacteria</taxon>
        <taxon>Sphingomonadales</taxon>
        <taxon>Sphingomonadaceae</taxon>
        <taxon>Sphingobium</taxon>
    </lineage>
</organism>
<name>A0A437J488_9SPHN</name>
<dbReference type="PANTHER" id="PTHR11820:SF90">
    <property type="entry name" value="FLUTATHIONE S-TRANSFERASE"/>
    <property type="match status" value="1"/>
</dbReference>
<evidence type="ECO:0000259" key="2">
    <source>
        <dbReference type="Pfam" id="PF01557"/>
    </source>
</evidence>
<feature type="domain" description="Fumarylacetoacetase-like C-terminal" evidence="2">
    <location>
        <begin position="28"/>
        <end position="219"/>
    </location>
</feature>
<evidence type="ECO:0000313" key="4">
    <source>
        <dbReference type="Proteomes" id="UP000282977"/>
    </source>
</evidence>
<dbReference type="GO" id="GO:0046872">
    <property type="term" value="F:metal ion binding"/>
    <property type="evidence" value="ECO:0007669"/>
    <property type="project" value="UniProtKB-KW"/>
</dbReference>
<reference evidence="3 4" key="1">
    <citation type="submission" date="2019-01" db="EMBL/GenBank/DDBJ databases">
        <authorList>
            <person name="Chen W.-M."/>
        </authorList>
    </citation>
    <scope>NUCLEOTIDE SEQUENCE [LARGE SCALE GENOMIC DNA]</scope>
    <source>
        <strain evidence="3 4">TLA-22</strain>
    </source>
</reference>